<keyword evidence="2" id="KW-1185">Reference proteome</keyword>
<proteinExistence type="predicted"/>
<organism evidence="1">
    <name type="scientific">Mucor ambiguus</name>
    <dbReference type="NCBI Taxonomy" id="91626"/>
    <lineage>
        <taxon>Eukaryota</taxon>
        <taxon>Fungi</taxon>
        <taxon>Fungi incertae sedis</taxon>
        <taxon>Mucoromycota</taxon>
        <taxon>Mucoromycotina</taxon>
        <taxon>Mucoromycetes</taxon>
        <taxon>Mucorales</taxon>
        <taxon>Mucorineae</taxon>
        <taxon>Mucoraceae</taxon>
        <taxon>Mucor</taxon>
    </lineage>
</organism>
<dbReference type="OrthoDB" id="2269854at2759"/>
<protein>
    <submittedName>
        <fullName evidence="1">Uncharacterized protein</fullName>
    </submittedName>
</protein>
<gene>
    <name evidence="1" type="ORF">MAM1_0315d09576</name>
</gene>
<accession>A0A0C9N1Z5</accession>
<evidence type="ECO:0000313" key="2">
    <source>
        <dbReference type="Proteomes" id="UP000053815"/>
    </source>
</evidence>
<reference evidence="1" key="1">
    <citation type="submission" date="2014-09" db="EMBL/GenBank/DDBJ databases">
        <title>Draft genome sequence of an oleaginous Mucoromycotina fungus Mucor ambiguus NBRC6742.</title>
        <authorList>
            <person name="Takeda I."/>
            <person name="Yamane N."/>
            <person name="Morita T."/>
            <person name="Tamano K."/>
            <person name="Machida M."/>
            <person name="Baker S."/>
            <person name="Koike H."/>
        </authorList>
    </citation>
    <scope>NUCLEOTIDE SEQUENCE</scope>
    <source>
        <strain evidence="1">NBRC 6742</strain>
    </source>
</reference>
<dbReference type="Proteomes" id="UP000053815">
    <property type="component" value="Unassembled WGS sequence"/>
</dbReference>
<evidence type="ECO:0000313" key="1">
    <source>
        <dbReference type="EMBL" id="GAN10042.1"/>
    </source>
</evidence>
<sequence>MWHLSSGTVVEEKMREVAMKIDHEHPSHSLILDVNDKCWLDVFKPSEREEIRRSRAVELPVLSVEMETYLQELAYLDADQFYIKVDSGIHEISSGSSWLQKSYRDAFRLLQSDFFPLQSQTEGNVVRRVWSGLDSCSDFSVIKCVSGEKCSKATADASNKDRFLSDVGRQSSGRKMDYLFTTRKTKFEVGCGECALVGGVKTTKELVDAGFKMPKVMRDMANSIFLKKIVLLVNDLTIVGFYIRADVMKMFTLDFPSGYVGRLNGIGPAYFPVVEENTNSLEHVLGLILLTGKMITENEQANTCWNDYSSSEEMKEIKSFQAKKLPLLPSDTKVYMDELKATPKSTLYEKMPKVMRDMMMFKNVADSPVLVHKLHIPGFYIADKMLTLWILDSPAGYVSRYDAFPSVQYPITESKIRTRMATLLARIMAARIIMEQCQDTIDDDDLEPSIDRYQYVMEPNFVPVGLTNKKRKQ</sequence>
<name>A0A0C9N1Z5_9FUNG</name>
<dbReference type="AlphaFoldDB" id="A0A0C9N1Z5"/>
<dbReference type="EMBL" id="DF836604">
    <property type="protein sequence ID" value="GAN10042.1"/>
    <property type="molecule type" value="Genomic_DNA"/>
</dbReference>